<dbReference type="Pfam" id="PF25591">
    <property type="entry name" value="LRV_2"/>
    <property type="match status" value="1"/>
</dbReference>
<dbReference type="Proteomes" id="UP000199639">
    <property type="component" value="Unassembled WGS sequence"/>
</dbReference>
<evidence type="ECO:0000259" key="2">
    <source>
        <dbReference type="Pfam" id="PF25591"/>
    </source>
</evidence>
<sequence>MTDSTSPLYREAADPATSQARLAEIAAAHHELHPVIAGNPSCYPALIEWMLQLGTIAPVIAPPAVAPAVIAPATEPAASALVNPYAQPGQAQAGQAQPGQTPKRPRKKLLIWGSIGVVVLLVAGGGIWAYGAIFSKLGGASSPTAAVEKLLEGTADMDLISLYGSLSPAEIESFKAPIDQLGTIAMDDENGDPVDMPELINTVVDSLNITLTGLELESEDIEEGIAVVTITAGEMTMNGDAETITDAYLEVVAPQLRLQQESWGYDDSDTDSMIADLRESSIDELNDMLPYTQTAADLADSLGHDASIVTVREGGSWYVSPLLTTGENILQSGSNARGSLVPEGDVASFDTADAAAEGFAEAVIAFGENGDYGDLAAVLPEAERRFLSLYGDALMPTDGDGDYDNLQITDFAVTPQIEGNTARLDIDSIVIEGDGYNWPYRTEFNGVCVTTDSGYSSFDGCLDDASWMKELGADSWRVLSVQEKSGWFVSPMRTVADVTGIAVDNLVRLSQDGKLDRLYQ</sequence>
<evidence type="ECO:0000313" key="3">
    <source>
        <dbReference type="EMBL" id="SDO18123.1"/>
    </source>
</evidence>
<feature type="transmembrane region" description="Helical" evidence="1">
    <location>
        <begin position="109"/>
        <end position="131"/>
    </location>
</feature>
<gene>
    <name evidence="4" type="ORF">E3O21_02925</name>
    <name evidence="3" type="ORF">SAMN05216368_1125</name>
</gene>
<name>A0A4R8VF68_9MICO</name>
<accession>A0A4R8VF68</accession>
<dbReference type="RefSeq" id="WP_092341646.1">
    <property type="nucleotide sequence ID" value="NZ_FNIB01000012.1"/>
</dbReference>
<evidence type="ECO:0000256" key="1">
    <source>
        <dbReference type="SAM" id="Phobius"/>
    </source>
</evidence>
<evidence type="ECO:0000313" key="4">
    <source>
        <dbReference type="EMBL" id="TFB81475.1"/>
    </source>
</evidence>
<dbReference type="AlphaFoldDB" id="A0A4R8VF68"/>
<organism evidence="3 5">
    <name type="scientific">Cryobacterium flavum</name>
    <dbReference type="NCBI Taxonomy" id="1424659"/>
    <lineage>
        <taxon>Bacteria</taxon>
        <taxon>Bacillati</taxon>
        <taxon>Actinomycetota</taxon>
        <taxon>Actinomycetes</taxon>
        <taxon>Micrococcales</taxon>
        <taxon>Microbacteriaceae</taxon>
        <taxon>Cryobacterium</taxon>
    </lineage>
</organism>
<keyword evidence="1" id="KW-0472">Membrane</keyword>
<keyword evidence="1" id="KW-0812">Transmembrane</keyword>
<keyword evidence="1" id="KW-1133">Transmembrane helix</keyword>
<dbReference type="EMBL" id="FNIB01000012">
    <property type="protein sequence ID" value="SDO18123.1"/>
    <property type="molecule type" value="Genomic_DNA"/>
</dbReference>
<proteinExistence type="predicted"/>
<protein>
    <recommendedName>
        <fullName evidence="2">Leucine rich repeat variant domain-containing protein</fullName>
    </recommendedName>
</protein>
<reference evidence="4 6" key="2">
    <citation type="submission" date="2019-03" db="EMBL/GenBank/DDBJ databases">
        <title>Genomics of glacier-inhabiting Cryobacterium strains.</title>
        <authorList>
            <person name="Liu Q."/>
            <person name="Xin Y.-H."/>
        </authorList>
    </citation>
    <scope>NUCLEOTIDE SEQUENCE [LARGE SCALE GENOMIC DNA]</scope>
    <source>
        <strain evidence="4 6">Hh8</strain>
    </source>
</reference>
<dbReference type="EMBL" id="SOFD01000006">
    <property type="protein sequence ID" value="TFB81475.1"/>
    <property type="molecule type" value="Genomic_DNA"/>
</dbReference>
<feature type="domain" description="Leucine rich repeat variant" evidence="2">
    <location>
        <begin position="8"/>
        <end position="55"/>
    </location>
</feature>
<evidence type="ECO:0000313" key="5">
    <source>
        <dbReference type="Proteomes" id="UP000199639"/>
    </source>
</evidence>
<dbReference type="Proteomes" id="UP000298252">
    <property type="component" value="Unassembled WGS sequence"/>
</dbReference>
<reference evidence="3 5" key="1">
    <citation type="submission" date="2016-10" db="EMBL/GenBank/DDBJ databases">
        <authorList>
            <person name="Varghese N."/>
            <person name="Submissions S."/>
        </authorList>
    </citation>
    <scope>NUCLEOTIDE SEQUENCE [LARGE SCALE GENOMIC DNA]</scope>
    <source>
        <strain evidence="3 5">CGMCC 1.11215</strain>
    </source>
</reference>
<evidence type="ECO:0000313" key="6">
    <source>
        <dbReference type="Proteomes" id="UP000298252"/>
    </source>
</evidence>
<dbReference type="STRING" id="1424659.SAMN05216368_1125"/>
<dbReference type="InterPro" id="IPR057893">
    <property type="entry name" value="LRV_2"/>
</dbReference>
<keyword evidence="6" id="KW-1185">Reference proteome</keyword>